<protein>
    <submittedName>
        <fullName evidence="2">Glycoside hydrolase family 71 protein</fullName>
    </submittedName>
</protein>
<evidence type="ECO:0000313" key="2">
    <source>
        <dbReference type="EMBL" id="KAJ3844649.1"/>
    </source>
</evidence>
<feature type="signal peptide" evidence="1">
    <location>
        <begin position="1"/>
        <end position="22"/>
    </location>
</feature>
<name>A0AA38UKI9_9AGAR</name>
<gene>
    <name evidence="2" type="ORF">F5878DRAFT_720539</name>
</gene>
<reference evidence="2" key="1">
    <citation type="submission" date="2022-08" db="EMBL/GenBank/DDBJ databases">
        <authorList>
            <consortium name="DOE Joint Genome Institute"/>
            <person name="Min B."/>
            <person name="Riley R."/>
            <person name="Sierra-Patev S."/>
            <person name="Naranjo-Ortiz M."/>
            <person name="Looney B."/>
            <person name="Konkel Z."/>
            <person name="Slot J.C."/>
            <person name="Sakamoto Y."/>
            <person name="Steenwyk J.L."/>
            <person name="Rokas A."/>
            <person name="Carro J."/>
            <person name="Camarero S."/>
            <person name="Ferreira P."/>
            <person name="Molpeceres G."/>
            <person name="Ruiz-Duenas F.J."/>
            <person name="Serrano A."/>
            <person name="Henrissat B."/>
            <person name="Drula E."/>
            <person name="Hughes K.W."/>
            <person name="Mata J.L."/>
            <person name="Ishikawa N.K."/>
            <person name="Vargas-Isla R."/>
            <person name="Ushijima S."/>
            <person name="Smith C.A."/>
            <person name="Ahrendt S."/>
            <person name="Andreopoulos W."/>
            <person name="He G."/>
            <person name="Labutti K."/>
            <person name="Lipzen A."/>
            <person name="Ng V."/>
            <person name="Sandor L."/>
            <person name="Barry K."/>
            <person name="Martinez A.T."/>
            <person name="Xiao Y."/>
            <person name="Gibbons J.G."/>
            <person name="Terashima K."/>
            <person name="Hibbett D.S."/>
            <person name="Grigoriev I.V."/>
        </authorList>
    </citation>
    <scope>NUCLEOTIDE SEQUENCE</scope>
    <source>
        <strain evidence="2">TFB9207</strain>
    </source>
</reference>
<dbReference type="Proteomes" id="UP001163846">
    <property type="component" value="Unassembled WGS sequence"/>
</dbReference>
<dbReference type="EMBL" id="MU805949">
    <property type="protein sequence ID" value="KAJ3844649.1"/>
    <property type="molecule type" value="Genomic_DNA"/>
</dbReference>
<proteinExistence type="predicted"/>
<keyword evidence="3" id="KW-1185">Reference proteome</keyword>
<organism evidence="2 3">
    <name type="scientific">Lentinula raphanica</name>
    <dbReference type="NCBI Taxonomy" id="153919"/>
    <lineage>
        <taxon>Eukaryota</taxon>
        <taxon>Fungi</taxon>
        <taxon>Dikarya</taxon>
        <taxon>Basidiomycota</taxon>
        <taxon>Agaricomycotina</taxon>
        <taxon>Agaricomycetes</taxon>
        <taxon>Agaricomycetidae</taxon>
        <taxon>Agaricales</taxon>
        <taxon>Marasmiineae</taxon>
        <taxon>Omphalotaceae</taxon>
        <taxon>Lentinula</taxon>
    </lineage>
</organism>
<dbReference type="Pfam" id="PF03659">
    <property type="entry name" value="Glyco_hydro_71"/>
    <property type="match status" value="1"/>
</dbReference>
<keyword evidence="2" id="KW-0378">Hydrolase</keyword>
<dbReference type="GO" id="GO:0051118">
    <property type="term" value="F:glucan endo-1,3-alpha-glucosidase activity"/>
    <property type="evidence" value="ECO:0007669"/>
    <property type="project" value="InterPro"/>
</dbReference>
<accession>A0AA38UKI9</accession>
<keyword evidence="1" id="KW-0732">Signal</keyword>
<dbReference type="CDD" id="cd11577">
    <property type="entry name" value="GH71"/>
    <property type="match status" value="1"/>
</dbReference>
<evidence type="ECO:0000256" key="1">
    <source>
        <dbReference type="SAM" id="SignalP"/>
    </source>
</evidence>
<dbReference type="InterPro" id="IPR005197">
    <property type="entry name" value="Glyco_hydro_71"/>
</dbReference>
<feature type="chain" id="PRO_5041320716" evidence="1">
    <location>
        <begin position="23"/>
        <end position="429"/>
    </location>
</feature>
<comment type="caution">
    <text evidence="2">The sequence shown here is derived from an EMBL/GenBank/DDBJ whole genome shotgun (WGS) entry which is preliminary data.</text>
</comment>
<sequence>MPLASCHVALGLILSLSLCVNAKDVFAHFMVQNSYSYTKGDWAKDINAAKDIGIDGFVLNTAVDSYERLKYPDAFSAADAASFKLFISFDMSYSWQTADMVKLVKDYASRPSYYKWKGEPLVSTFAGDENSNDFWATLKKDLKAAGVSISLAPAFITFREPDQASQLFSKFTAIDGFFNWWSWPADEDAELTTDTDKAYKNALSQAHRSGPFIMSVSPWQFKNLAKGQNWVEQSDTLWIYRWHQAIEEVKPDIVEIVSWNDYAESHYISDINPKVKLGALATKYVNGFTHAGWRIMAKWYISWFKQGTAPDITEDKVIFWYRGYSKTATCQGRQPKNWKYPKDELFAFSMLKSDADVTLTVGKSTKTFHAAKGIASGSVPFSKEDGQRPVVEIKRNGKAVKKGTGSKAINTKQCSDRRWNYNPLVQVVQ</sequence>
<dbReference type="AlphaFoldDB" id="A0AA38UKI9"/>
<evidence type="ECO:0000313" key="3">
    <source>
        <dbReference type="Proteomes" id="UP001163846"/>
    </source>
</evidence>
<dbReference type="Gene3D" id="3.20.20.80">
    <property type="entry name" value="Glycosidases"/>
    <property type="match status" value="1"/>
</dbReference>